<name>A0A345AWC5_9CAUD</name>
<sequence length="53" mass="6166">MIPETLPVHMSGDQLYNMVKLYDLLRDMSFELTPEQIEVFENIQDAEVNGGFF</sequence>
<reference evidence="1 2" key="1">
    <citation type="journal article" date="2011" name="Nature">
        <title>Genomic island variability facilitates Prochlorococcus-virus coexistence.</title>
        <authorList>
            <person name="Avrani S."/>
            <person name="Wurtzel O."/>
            <person name="Sharon I."/>
            <person name="Sorek R."/>
            <person name="Lindell D."/>
        </authorList>
    </citation>
    <scope>NUCLEOTIDE SEQUENCE [LARGE SCALE GENOMIC DNA]</scope>
</reference>
<dbReference type="Proteomes" id="UP000257501">
    <property type="component" value="Segment"/>
</dbReference>
<accession>A0A345AWC5</accession>
<protein>
    <submittedName>
        <fullName evidence="1">Uncharacterized protein</fullName>
    </submittedName>
</protein>
<dbReference type="GeneID" id="54997187"/>
<evidence type="ECO:0000313" key="1">
    <source>
        <dbReference type="EMBL" id="AXF41208.1"/>
    </source>
</evidence>
<keyword evidence="2" id="KW-1185">Reference proteome</keyword>
<gene>
    <name evidence="1" type="primary">ORF_72</name>
    <name evidence="1" type="ORF">S-TIM4_ORF_72</name>
</gene>
<dbReference type="RefSeq" id="YP_009806329.1">
    <property type="nucleotide sequence ID" value="NC_048015.1"/>
</dbReference>
<organism evidence="1 2">
    <name type="scientific">Cyanophage S-TIM4</name>
    <dbReference type="NCBI Taxonomy" id="1048189"/>
    <lineage>
        <taxon>Viruses</taxon>
        <taxon>Duplodnaviria</taxon>
        <taxon>Heunggongvirae</taxon>
        <taxon>Uroviricota</taxon>
        <taxon>Caudoviricetes</taxon>
        <taxon>Pantevenvirales</taxon>
        <taxon>Kyanoviridae</taxon>
        <taxon>Thaumasvirus</taxon>
        <taxon>Thaumasvirus stim4</taxon>
    </lineage>
</organism>
<proteinExistence type="predicted"/>
<evidence type="ECO:0000313" key="2">
    <source>
        <dbReference type="Proteomes" id="UP000257501"/>
    </source>
</evidence>
<dbReference type="KEGG" id="vg:54997187"/>
<dbReference type="EMBL" id="MH512890">
    <property type="protein sequence ID" value="AXF41208.1"/>
    <property type="molecule type" value="Genomic_DNA"/>
</dbReference>